<organism evidence="1 2">
    <name type="scientific">Coffea canephora</name>
    <name type="common">Robusta coffee</name>
    <dbReference type="NCBI Taxonomy" id="49390"/>
    <lineage>
        <taxon>Eukaryota</taxon>
        <taxon>Viridiplantae</taxon>
        <taxon>Streptophyta</taxon>
        <taxon>Embryophyta</taxon>
        <taxon>Tracheophyta</taxon>
        <taxon>Spermatophyta</taxon>
        <taxon>Magnoliopsida</taxon>
        <taxon>eudicotyledons</taxon>
        <taxon>Gunneridae</taxon>
        <taxon>Pentapetalae</taxon>
        <taxon>asterids</taxon>
        <taxon>lamiids</taxon>
        <taxon>Gentianales</taxon>
        <taxon>Rubiaceae</taxon>
        <taxon>Ixoroideae</taxon>
        <taxon>Gardenieae complex</taxon>
        <taxon>Bertiereae - Coffeeae clade</taxon>
        <taxon>Coffeeae</taxon>
        <taxon>Coffea</taxon>
    </lineage>
</organism>
<evidence type="ECO:0000313" key="2">
    <source>
        <dbReference type="Proteomes" id="UP000295252"/>
    </source>
</evidence>
<dbReference type="Proteomes" id="UP000295252">
    <property type="component" value="Chromosome IV"/>
</dbReference>
<evidence type="ECO:0000313" key="1">
    <source>
        <dbReference type="EMBL" id="CDP18037.1"/>
    </source>
</evidence>
<name>A0A068VBS0_COFCA</name>
<gene>
    <name evidence="1" type="ORF">GSCOC_T00008648001</name>
</gene>
<proteinExistence type="predicted"/>
<reference evidence="2" key="1">
    <citation type="journal article" date="2014" name="Science">
        <title>The coffee genome provides insight into the convergent evolution of caffeine biosynthesis.</title>
        <authorList>
            <person name="Denoeud F."/>
            <person name="Carretero-Paulet L."/>
            <person name="Dereeper A."/>
            <person name="Droc G."/>
            <person name="Guyot R."/>
            <person name="Pietrella M."/>
            <person name="Zheng C."/>
            <person name="Alberti A."/>
            <person name="Anthony F."/>
            <person name="Aprea G."/>
            <person name="Aury J.M."/>
            <person name="Bento P."/>
            <person name="Bernard M."/>
            <person name="Bocs S."/>
            <person name="Campa C."/>
            <person name="Cenci A."/>
            <person name="Combes M.C."/>
            <person name="Crouzillat D."/>
            <person name="Da Silva C."/>
            <person name="Daddiego L."/>
            <person name="De Bellis F."/>
            <person name="Dussert S."/>
            <person name="Garsmeur O."/>
            <person name="Gayraud T."/>
            <person name="Guignon V."/>
            <person name="Jahn K."/>
            <person name="Jamilloux V."/>
            <person name="Joet T."/>
            <person name="Labadie K."/>
            <person name="Lan T."/>
            <person name="Leclercq J."/>
            <person name="Lepelley M."/>
            <person name="Leroy T."/>
            <person name="Li L.T."/>
            <person name="Librado P."/>
            <person name="Lopez L."/>
            <person name="Munoz A."/>
            <person name="Noel B."/>
            <person name="Pallavicini A."/>
            <person name="Perrotta G."/>
            <person name="Poncet V."/>
            <person name="Pot D."/>
            <person name="Priyono X."/>
            <person name="Rigoreau M."/>
            <person name="Rouard M."/>
            <person name="Rozas J."/>
            <person name="Tranchant-Dubreuil C."/>
            <person name="VanBuren R."/>
            <person name="Zhang Q."/>
            <person name="Andrade A.C."/>
            <person name="Argout X."/>
            <person name="Bertrand B."/>
            <person name="de Kochko A."/>
            <person name="Graziosi G."/>
            <person name="Henry R.J."/>
            <person name="Jayarama X."/>
            <person name="Ming R."/>
            <person name="Nagai C."/>
            <person name="Rounsley S."/>
            <person name="Sankoff D."/>
            <person name="Giuliano G."/>
            <person name="Albert V.A."/>
            <person name="Wincker P."/>
            <person name="Lashermes P."/>
        </authorList>
    </citation>
    <scope>NUCLEOTIDE SEQUENCE [LARGE SCALE GENOMIC DNA]</scope>
    <source>
        <strain evidence="2">cv. DH200-94</strain>
    </source>
</reference>
<dbReference type="AlphaFoldDB" id="A0A068VBS0"/>
<dbReference type="Gramene" id="CDP18037">
    <property type="protein sequence ID" value="CDP18037"/>
    <property type="gene ID" value="GSCOC_T00008648001"/>
</dbReference>
<sequence>MSKWNKLGERSCLLQPFASITEKVLRRFKKTENCPVLKLTILQSASGAALADWHLRTSLRLVLDFLCL</sequence>
<dbReference type="InParanoid" id="A0A068VBS0"/>
<keyword evidence="2" id="KW-1185">Reference proteome</keyword>
<accession>A0A068VBS0</accession>
<dbReference type="EMBL" id="HG739282">
    <property type="protein sequence ID" value="CDP18037.1"/>
    <property type="molecule type" value="Genomic_DNA"/>
</dbReference>
<protein>
    <submittedName>
        <fullName evidence="1">Uncharacterized protein</fullName>
    </submittedName>
</protein>